<dbReference type="Pfam" id="PF00561">
    <property type="entry name" value="Abhydrolase_1"/>
    <property type="match status" value="1"/>
</dbReference>
<dbReference type="RefSeq" id="WP_213483623.1">
    <property type="nucleotide sequence ID" value="NZ_CAJRAY010000019.1"/>
</dbReference>
<organism evidence="3 4">
    <name type="scientific">Thermobacillus xylanilyticus</name>
    <dbReference type="NCBI Taxonomy" id="76633"/>
    <lineage>
        <taxon>Bacteria</taxon>
        <taxon>Bacillati</taxon>
        <taxon>Bacillota</taxon>
        <taxon>Bacilli</taxon>
        <taxon>Bacillales</taxon>
        <taxon>Paenibacillaceae</taxon>
        <taxon>Thermobacillus</taxon>
    </lineage>
</organism>
<dbReference type="PANTHER" id="PTHR43798:SF31">
    <property type="entry name" value="AB HYDROLASE SUPERFAMILY PROTEIN YCLE"/>
    <property type="match status" value="1"/>
</dbReference>
<dbReference type="InterPro" id="IPR000073">
    <property type="entry name" value="AB_hydrolase_1"/>
</dbReference>
<comment type="caution">
    <text evidence="3">The sequence shown here is derived from an EMBL/GenBank/DDBJ whole genome shotgun (WGS) entry which is preliminary data.</text>
</comment>
<dbReference type="SUPFAM" id="SSF53474">
    <property type="entry name" value="alpha/beta-Hydrolases"/>
    <property type="match status" value="1"/>
</dbReference>
<feature type="domain" description="AB hydrolase-1" evidence="2">
    <location>
        <begin position="25"/>
        <end position="154"/>
    </location>
</feature>
<gene>
    <name evidence="3" type="primary">yisY</name>
    <name evidence="3" type="ORF">TXXE_04280</name>
</gene>
<proteinExistence type="predicted"/>
<name>A0ABM8V1V6_THEXY</name>
<reference evidence="3 4" key="1">
    <citation type="submission" date="2021-04" db="EMBL/GenBank/DDBJ databases">
        <authorList>
            <person name="Rakotoarivonina H."/>
        </authorList>
    </citation>
    <scope>NUCLEOTIDE SEQUENCE [LARGE SCALE GENOMIC DNA]</scope>
    <source>
        <strain evidence="3 4">XE</strain>
    </source>
</reference>
<evidence type="ECO:0000259" key="2">
    <source>
        <dbReference type="Pfam" id="PF00561"/>
    </source>
</evidence>
<evidence type="ECO:0000313" key="4">
    <source>
        <dbReference type="Proteomes" id="UP000681526"/>
    </source>
</evidence>
<accession>A0ABM8V1V6</accession>
<sequence length="260" mass="29251">MGEYITVEPGVKLYVEDLNPGSGKTIVFIHGWPLNHKQFEYQFDVLPALGFRVIGIDWRGFGNSDKPYTGYDFDRLADDLRAVFEQKQLQNVVLAGHSAGGAISIRYMARHQGHGVSKLVLIAAAAPTSFTPETAERYLAVNSGDRPNLIRHVTDSFFFRYATEPFREWFISLGLQAAGWSTAAMIRLLRDTNLANDLAAINVPTLIMHGIHDQVVPFAMAQEQHARIPQSRLVPFQYSGHGLFWEEREEFNRLIAEFAG</sequence>
<dbReference type="Proteomes" id="UP000681526">
    <property type="component" value="Unassembled WGS sequence"/>
</dbReference>
<dbReference type="PRINTS" id="PR00412">
    <property type="entry name" value="EPOXHYDRLASE"/>
</dbReference>
<dbReference type="PRINTS" id="PR00111">
    <property type="entry name" value="ABHYDROLASE"/>
</dbReference>
<dbReference type="EMBL" id="CAJRAY010000019">
    <property type="protein sequence ID" value="CAG5080599.1"/>
    <property type="molecule type" value="Genomic_DNA"/>
</dbReference>
<evidence type="ECO:0000256" key="1">
    <source>
        <dbReference type="ARBA" id="ARBA00022801"/>
    </source>
</evidence>
<keyword evidence="1" id="KW-0378">Hydrolase</keyword>
<keyword evidence="4" id="KW-1185">Reference proteome</keyword>
<dbReference type="InterPro" id="IPR000639">
    <property type="entry name" value="Epox_hydrolase-like"/>
</dbReference>
<dbReference type="Gene3D" id="3.40.50.1820">
    <property type="entry name" value="alpha/beta hydrolase"/>
    <property type="match status" value="1"/>
</dbReference>
<dbReference type="InterPro" id="IPR029058">
    <property type="entry name" value="AB_hydrolase_fold"/>
</dbReference>
<protein>
    <submittedName>
        <fullName evidence="3">Esterase/lipase/thioesterase family protein YisY</fullName>
    </submittedName>
</protein>
<dbReference type="PANTHER" id="PTHR43798">
    <property type="entry name" value="MONOACYLGLYCEROL LIPASE"/>
    <property type="match status" value="1"/>
</dbReference>
<evidence type="ECO:0000313" key="3">
    <source>
        <dbReference type="EMBL" id="CAG5080599.1"/>
    </source>
</evidence>
<dbReference type="InterPro" id="IPR050266">
    <property type="entry name" value="AB_hydrolase_sf"/>
</dbReference>